<feature type="domain" description="Glycosyltransferase 2-like" evidence="1">
    <location>
        <begin position="2"/>
        <end position="111"/>
    </location>
</feature>
<comment type="caution">
    <text evidence="2">The sequence shown here is derived from an EMBL/GenBank/DDBJ whole genome shotgun (WGS) entry which is preliminary data.</text>
</comment>
<dbReference type="SUPFAM" id="SSF53448">
    <property type="entry name" value="Nucleotide-diphospho-sugar transferases"/>
    <property type="match status" value="1"/>
</dbReference>
<dbReference type="Proteomes" id="UP000531840">
    <property type="component" value="Unassembled WGS sequence"/>
</dbReference>
<evidence type="ECO:0000313" key="2">
    <source>
        <dbReference type="EMBL" id="NYS47985.1"/>
    </source>
</evidence>
<dbReference type="InterPro" id="IPR001173">
    <property type="entry name" value="Glyco_trans_2-like"/>
</dbReference>
<organism evidence="2 3">
    <name type="scientific">Gemelliphila palaticanis</name>
    <dbReference type="NCBI Taxonomy" id="81950"/>
    <lineage>
        <taxon>Bacteria</taxon>
        <taxon>Bacillati</taxon>
        <taxon>Bacillota</taxon>
        <taxon>Bacilli</taxon>
        <taxon>Bacillales</taxon>
        <taxon>Gemellaceae</taxon>
        <taxon>Gemelliphila</taxon>
    </lineage>
</organism>
<dbReference type="RefSeq" id="WP_179941765.1">
    <property type="nucleotide sequence ID" value="NZ_JACBYF010000020.1"/>
</dbReference>
<dbReference type="InterPro" id="IPR029044">
    <property type="entry name" value="Nucleotide-diphossugar_trans"/>
</dbReference>
<evidence type="ECO:0000259" key="1">
    <source>
        <dbReference type="Pfam" id="PF00535"/>
    </source>
</evidence>
<gene>
    <name evidence="2" type="ORF">HZY85_07350</name>
</gene>
<proteinExistence type="predicted"/>
<dbReference type="Pfam" id="PF00535">
    <property type="entry name" value="Glycos_transf_2"/>
    <property type="match status" value="1"/>
</dbReference>
<protein>
    <submittedName>
        <fullName evidence="2">Glycosyltransferase</fullName>
    </submittedName>
</protein>
<evidence type="ECO:0000313" key="3">
    <source>
        <dbReference type="Proteomes" id="UP000531840"/>
    </source>
</evidence>
<accession>A0ABX2T0A4</accession>
<reference evidence="2 3" key="1">
    <citation type="submission" date="2020-07" db="EMBL/GenBank/DDBJ databases">
        <title>MOT database genomes.</title>
        <authorList>
            <person name="Joseph S."/>
            <person name="Aduse-Opoku J."/>
            <person name="Hashim A."/>
            <person name="Wade W."/>
            <person name="Curtis M."/>
        </authorList>
    </citation>
    <scope>NUCLEOTIDE SEQUENCE [LARGE SCALE GENOMIC DNA]</scope>
    <source>
        <strain evidence="2 3">CIP 106318</strain>
    </source>
</reference>
<dbReference type="CDD" id="cd00761">
    <property type="entry name" value="Glyco_tranf_GTA_type"/>
    <property type="match status" value="1"/>
</dbReference>
<name>A0ABX2T0A4_9BACL</name>
<feature type="non-terminal residue" evidence="2">
    <location>
        <position position="1"/>
    </location>
</feature>
<keyword evidence="3" id="KW-1185">Reference proteome</keyword>
<dbReference type="EMBL" id="JACBYF010000020">
    <property type="protein sequence ID" value="NYS47985.1"/>
    <property type="molecule type" value="Genomic_DNA"/>
</dbReference>
<sequence length="232" mass="27433">TNGGLSDARNFGIEKSTADLIYLLDSDDFIDKNCIKALYNQQVIHNADVVFSNYFNYIESDNTFAYYIMNKDFKIDDVHPFEAIIRQSKWKYNTPSYIIAQNKLYKKKLFNNINYPKGRIFEDEATTHKLFMNSKKIISIDASYYCYRIRNNSIMTENFSAKKAEDLIYIVNEKLSDIVLYGNGKYLEDTRNKMYRLLNIYKNLLEDNNLKDLDVYKYILTKINLYKIGNEE</sequence>
<dbReference type="Gene3D" id="3.90.550.10">
    <property type="entry name" value="Spore Coat Polysaccharide Biosynthesis Protein SpsA, Chain A"/>
    <property type="match status" value="1"/>
</dbReference>